<gene>
    <name evidence="1" type="ORF">LCGC14_0310540</name>
</gene>
<sequence>MSHEAPSLLSGEWVNERVDNVLDRVDSLLDRIIFEGLLSSGYAPLSEPITKDLIKRMTPQQVIAILGTMETPEERIKILEMLDLSLDTINDILGIRPEQEL</sequence>
<proteinExistence type="predicted"/>
<reference evidence="1" key="1">
    <citation type="journal article" date="2015" name="Nature">
        <title>Complex archaea that bridge the gap between prokaryotes and eukaryotes.</title>
        <authorList>
            <person name="Spang A."/>
            <person name="Saw J.H."/>
            <person name="Jorgensen S.L."/>
            <person name="Zaremba-Niedzwiedzka K."/>
            <person name="Martijn J."/>
            <person name="Lind A.E."/>
            <person name="van Eijk R."/>
            <person name="Schleper C."/>
            <person name="Guy L."/>
            <person name="Ettema T.J."/>
        </authorList>
    </citation>
    <scope>NUCLEOTIDE SEQUENCE</scope>
</reference>
<organism evidence="1">
    <name type="scientific">marine sediment metagenome</name>
    <dbReference type="NCBI Taxonomy" id="412755"/>
    <lineage>
        <taxon>unclassified sequences</taxon>
        <taxon>metagenomes</taxon>
        <taxon>ecological metagenomes</taxon>
    </lineage>
</organism>
<comment type="caution">
    <text evidence="1">The sequence shown here is derived from an EMBL/GenBank/DDBJ whole genome shotgun (WGS) entry which is preliminary data.</text>
</comment>
<dbReference type="AlphaFoldDB" id="A0A0F9W980"/>
<protein>
    <submittedName>
        <fullName evidence="1">Uncharacterized protein</fullName>
    </submittedName>
</protein>
<accession>A0A0F9W980</accession>
<dbReference type="EMBL" id="LAZR01000203">
    <property type="protein sequence ID" value="KKN82241.1"/>
    <property type="molecule type" value="Genomic_DNA"/>
</dbReference>
<name>A0A0F9W980_9ZZZZ</name>
<evidence type="ECO:0000313" key="1">
    <source>
        <dbReference type="EMBL" id="KKN82241.1"/>
    </source>
</evidence>